<dbReference type="EMBL" id="JAODAN010000002">
    <property type="protein sequence ID" value="KAK1926266.1"/>
    <property type="molecule type" value="Genomic_DNA"/>
</dbReference>
<dbReference type="Proteomes" id="UP001182556">
    <property type="component" value="Unassembled WGS sequence"/>
</dbReference>
<name>A0AAD9FTY1_PAPLA</name>
<dbReference type="GO" id="GO:0000145">
    <property type="term" value="C:exocyst"/>
    <property type="evidence" value="ECO:0007669"/>
    <property type="project" value="InterPro"/>
</dbReference>
<evidence type="ECO:0000313" key="5">
    <source>
        <dbReference type="Proteomes" id="UP001182556"/>
    </source>
</evidence>
<evidence type="ECO:0000256" key="1">
    <source>
        <dbReference type="ARBA" id="ARBA00009447"/>
    </source>
</evidence>
<dbReference type="PANTHER" id="PTHR21292:SF1">
    <property type="entry name" value="EXOCYST COMPLEX COMPONENT 3"/>
    <property type="match status" value="1"/>
</dbReference>
<comment type="caution">
    <text evidence="4">The sequence shown here is derived from an EMBL/GenBank/DDBJ whole genome shotgun (WGS) entry which is preliminary data.</text>
</comment>
<dbReference type="InterPro" id="IPR042532">
    <property type="entry name" value="EXOC3/Sec6_C"/>
</dbReference>
<dbReference type="AlphaFoldDB" id="A0AAD9FTY1"/>
<comment type="similarity">
    <text evidence="1">Belongs to the SEC6 family.</text>
</comment>
<dbReference type="InterPro" id="IPR010326">
    <property type="entry name" value="EXOC3/Sec6"/>
</dbReference>
<organism evidence="4 5">
    <name type="scientific">Papiliotrema laurentii</name>
    <name type="common">Cryptococcus laurentii</name>
    <dbReference type="NCBI Taxonomy" id="5418"/>
    <lineage>
        <taxon>Eukaryota</taxon>
        <taxon>Fungi</taxon>
        <taxon>Dikarya</taxon>
        <taxon>Basidiomycota</taxon>
        <taxon>Agaricomycotina</taxon>
        <taxon>Tremellomycetes</taxon>
        <taxon>Tremellales</taxon>
        <taxon>Rhynchogastremaceae</taxon>
        <taxon>Papiliotrema</taxon>
    </lineage>
</organism>
<dbReference type="Gene3D" id="1.10.357.70">
    <property type="entry name" value="Exocyst complex component Sec6, C-terminal domain"/>
    <property type="match status" value="1"/>
</dbReference>
<sequence>MASTSAAAAVGEVLRQPDDLHKLSAFRTKLLKEKATLDAKLAAGVKAQLDATRDALLKLQTSRAAVGIIREEMMAIENLKGGEDSGEAFDKITRVSTIHRNFAQTAKMVQNLRSMSDRVDHLADLLAQDKNQAGGPVGPSPNLLPIHFQLQQLEAFRNETMHQAKKSDAAEREVLTKWFANLDKVGVDFEAWMWEISRNVVELARRGHGGTVVRLLKIIEVEGKEDEKAVAMRLVRKVATTDAASKFKSMQANARVIKNYRHKLLDAMTSSIKESFESHYTEYQHDMLGYLDTLGWIYKDIIRIKDDVEPLFPEDYEITAYLVKAYHRTLNETLRRIVDSAPEAKVLLELHAWIKEYRQSMKELQIPNAWLQPPLLDGKSQDLIEDYVKLIVTKLDEWTVNLMSQETSKFQWRTREPEQSDDGQFGMEGVVDFFQLVNQQCDLALDSNQGAVLARVVTESAKVMRRTQQEWLKVLADECRFQVEKKPEEVPGGLVEYVIALANDQLKSADYAEALSGRLEPLVSAKYKEVISGCLNEAIDGYLDVAKRCTSALVEFVFNDLKVATKGLITASWYTDSLMAQIIETMRDYMTDYQAHLNPSIFDILVEDLLDAFLIAYLTALRRSSARSLRMPGAVDRVQSDVSAAFDFFAQYKQPEELSANFEVMDMIISMLGASSQMVFMDYWTFAKQHGPQLQFVEALMKARDDFDRVVVGEIMDTLRRKVREENIEEPPEPTIMNKVTASHTGLLSSLPTIPNLSGLRERAGNYAGKIREMRDVL</sequence>
<accession>A0AAD9FTY1</accession>
<keyword evidence="3" id="KW-0268">Exocytosis</keyword>
<protein>
    <submittedName>
        <fullName evidence="4">Vesicle fusion-related protein</fullName>
    </submittedName>
</protein>
<dbReference type="PANTHER" id="PTHR21292">
    <property type="entry name" value="EXOCYST COMPLEX COMPONENT SEC6-RELATED"/>
    <property type="match status" value="1"/>
</dbReference>
<evidence type="ECO:0000256" key="3">
    <source>
        <dbReference type="ARBA" id="ARBA00022483"/>
    </source>
</evidence>
<proteinExistence type="inferred from homology"/>
<keyword evidence="2" id="KW-0813">Transport</keyword>
<dbReference type="Gene3D" id="1.10.357.50">
    <property type="match status" value="1"/>
</dbReference>
<dbReference type="Pfam" id="PF06046">
    <property type="entry name" value="Sec6"/>
    <property type="match status" value="1"/>
</dbReference>
<evidence type="ECO:0000313" key="4">
    <source>
        <dbReference type="EMBL" id="KAK1926266.1"/>
    </source>
</evidence>
<dbReference type="GO" id="GO:0051601">
    <property type="term" value="P:exocyst localization"/>
    <property type="evidence" value="ECO:0007669"/>
    <property type="project" value="TreeGrafter"/>
</dbReference>
<gene>
    <name evidence="4" type="ORF">DB88DRAFT_460767</name>
</gene>
<evidence type="ECO:0000256" key="2">
    <source>
        <dbReference type="ARBA" id="ARBA00022448"/>
    </source>
</evidence>
<dbReference type="GO" id="GO:0006887">
    <property type="term" value="P:exocytosis"/>
    <property type="evidence" value="ECO:0007669"/>
    <property type="project" value="UniProtKB-KW"/>
</dbReference>
<dbReference type="GO" id="GO:0000149">
    <property type="term" value="F:SNARE binding"/>
    <property type="evidence" value="ECO:0007669"/>
    <property type="project" value="TreeGrafter"/>
</dbReference>
<dbReference type="FunFam" id="1.10.357.50:FF:000006">
    <property type="entry name" value="Exocyst complex component sec6"/>
    <property type="match status" value="1"/>
</dbReference>
<reference evidence="4" key="1">
    <citation type="submission" date="2023-02" db="EMBL/GenBank/DDBJ databases">
        <title>Identification and recombinant expression of a fungal hydrolase from Papiliotrema laurentii that hydrolyzes apple cutin and clears colloidal polyester polyurethane.</title>
        <authorList>
            <consortium name="DOE Joint Genome Institute"/>
            <person name="Roman V.A."/>
            <person name="Bojanowski C."/>
            <person name="Crable B.R."/>
            <person name="Wagner D.N."/>
            <person name="Hung C.S."/>
            <person name="Nadeau L.J."/>
            <person name="Schratz L."/>
            <person name="Haridas S."/>
            <person name="Pangilinan J."/>
            <person name="Lipzen A."/>
            <person name="Na H."/>
            <person name="Yan M."/>
            <person name="Ng V."/>
            <person name="Grigoriev I.V."/>
            <person name="Spatafora J.W."/>
            <person name="Barlow D."/>
            <person name="Biffinger J."/>
            <person name="Kelley-Loughnane N."/>
            <person name="Varaljay V.A."/>
            <person name="Crookes-Goodson W.J."/>
        </authorList>
    </citation>
    <scope>NUCLEOTIDE SEQUENCE</scope>
    <source>
        <strain evidence="4">5307AH</strain>
    </source>
</reference>
<keyword evidence="5" id="KW-1185">Reference proteome</keyword>